<feature type="compositionally biased region" description="Basic and acidic residues" evidence="1">
    <location>
        <begin position="249"/>
        <end position="259"/>
    </location>
</feature>
<proteinExistence type="predicted"/>
<feature type="transmembrane region" description="Helical" evidence="2">
    <location>
        <begin position="163"/>
        <end position="186"/>
    </location>
</feature>
<keyword evidence="2" id="KW-0472">Membrane</keyword>
<gene>
    <name evidence="3" type="ORF">CDD81_2808</name>
</gene>
<evidence type="ECO:0000313" key="4">
    <source>
        <dbReference type="Proteomes" id="UP000226192"/>
    </source>
</evidence>
<dbReference type="Proteomes" id="UP000226192">
    <property type="component" value="Unassembled WGS sequence"/>
</dbReference>
<dbReference type="AlphaFoldDB" id="A0A2C5XW54"/>
<keyword evidence="2" id="KW-0812">Transmembrane</keyword>
<keyword evidence="4" id="KW-1185">Reference proteome</keyword>
<feature type="region of interest" description="Disordered" evidence="1">
    <location>
        <begin position="125"/>
        <end position="156"/>
    </location>
</feature>
<dbReference type="STRING" id="1399860.A0A2C5XW54"/>
<evidence type="ECO:0000256" key="2">
    <source>
        <dbReference type="SAM" id="Phobius"/>
    </source>
</evidence>
<evidence type="ECO:0000313" key="3">
    <source>
        <dbReference type="EMBL" id="PHH59623.1"/>
    </source>
</evidence>
<reference evidence="3 4" key="1">
    <citation type="submission" date="2017-06" db="EMBL/GenBank/DDBJ databases">
        <title>Ant-infecting Ophiocordyceps genomes reveal a high diversity of potential behavioral manipulation genes and a possible major role for enterotoxins.</title>
        <authorList>
            <person name="De Bekker C."/>
            <person name="Evans H.C."/>
            <person name="Brachmann A."/>
            <person name="Hughes D.P."/>
        </authorList>
    </citation>
    <scope>NUCLEOTIDE SEQUENCE [LARGE SCALE GENOMIC DNA]</scope>
    <source>
        <strain evidence="3 4">Map64</strain>
    </source>
</reference>
<keyword evidence="2" id="KW-1133">Transmembrane helix</keyword>
<feature type="compositionally biased region" description="Polar residues" evidence="1">
    <location>
        <begin position="202"/>
        <end position="220"/>
    </location>
</feature>
<evidence type="ECO:0000256" key="1">
    <source>
        <dbReference type="SAM" id="MobiDB-lite"/>
    </source>
</evidence>
<protein>
    <submittedName>
        <fullName evidence="3">Uncharacterized protein</fullName>
    </submittedName>
</protein>
<sequence length="284" mass="30472">MAGPGKRIGAACPPNSDFYICADRPSRFLGCCGIDPCRLADGNCPAERLAMATFNASAYHLIPAQACIDPASKWYTCAYTTPPFMGCCVENACGKGCAVEMLRAASLSTRAEAAGIFTLGWGGEPSTPTLRPSAPTLRPSAQATPINNGTSNQDEDGRIRHGVVAGIVTGSVIGGIALFAVLLFWWRRRVAREQARRRDGTSSESMTGSSFIQSMPQSCDKSCAARRESNTPRLAPTRSIEAPYLRHAGFGERAKDEGLNKALPPRPIEAAELEDPRTQHGRRR</sequence>
<comment type="caution">
    <text evidence="3">The sequence shown here is derived from an EMBL/GenBank/DDBJ whole genome shotgun (WGS) entry which is preliminary data.</text>
</comment>
<dbReference type="OrthoDB" id="3692311at2759"/>
<name>A0A2C5XW54_9HYPO</name>
<accession>A0A2C5XW54</accession>
<feature type="compositionally biased region" description="Polar residues" evidence="1">
    <location>
        <begin position="139"/>
        <end position="152"/>
    </location>
</feature>
<dbReference type="EMBL" id="NJET01000192">
    <property type="protein sequence ID" value="PHH59623.1"/>
    <property type="molecule type" value="Genomic_DNA"/>
</dbReference>
<organism evidence="3 4">
    <name type="scientific">Ophiocordyceps australis</name>
    <dbReference type="NCBI Taxonomy" id="1399860"/>
    <lineage>
        <taxon>Eukaryota</taxon>
        <taxon>Fungi</taxon>
        <taxon>Dikarya</taxon>
        <taxon>Ascomycota</taxon>
        <taxon>Pezizomycotina</taxon>
        <taxon>Sordariomycetes</taxon>
        <taxon>Hypocreomycetidae</taxon>
        <taxon>Hypocreales</taxon>
        <taxon>Ophiocordycipitaceae</taxon>
        <taxon>Ophiocordyceps</taxon>
    </lineage>
</organism>
<feature type="region of interest" description="Disordered" evidence="1">
    <location>
        <begin position="194"/>
        <end position="284"/>
    </location>
</feature>